<dbReference type="Gene3D" id="1.20.1440.60">
    <property type="entry name" value="23S rRNA-intervening sequence"/>
    <property type="match status" value="1"/>
</dbReference>
<dbReference type="PANTHER" id="PTHR38471">
    <property type="entry name" value="FOUR HELIX BUNDLE PROTEIN"/>
    <property type="match status" value="1"/>
</dbReference>
<evidence type="ECO:0000313" key="2">
    <source>
        <dbReference type="Proteomes" id="UP001259982"/>
    </source>
</evidence>
<evidence type="ECO:0000313" key="1">
    <source>
        <dbReference type="EMBL" id="MDT0617985.1"/>
    </source>
</evidence>
<dbReference type="EMBL" id="JAVRHY010000004">
    <property type="protein sequence ID" value="MDT0617985.1"/>
    <property type="molecule type" value="Genomic_DNA"/>
</dbReference>
<dbReference type="NCBIfam" id="TIGR02436">
    <property type="entry name" value="four helix bundle protein"/>
    <property type="match status" value="1"/>
</dbReference>
<dbReference type="CDD" id="cd16377">
    <property type="entry name" value="23S_rRNA_IVP_like"/>
    <property type="match status" value="1"/>
</dbReference>
<dbReference type="InterPro" id="IPR012657">
    <property type="entry name" value="23S_rRNA-intervening_sequence"/>
</dbReference>
<dbReference type="Pfam" id="PF05635">
    <property type="entry name" value="23S_rRNA_IVP"/>
    <property type="match status" value="1"/>
</dbReference>
<keyword evidence="2" id="KW-1185">Reference proteome</keyword>
<dbReference type="PANTHER" id="PTHR38471:SF2">
    <property type="entry name" value="FOUR HELIX BUNDLE PROTEIN"/>
    <property type="match status" value="1"/>
</dbReference>
<proteinExistence type="predicted"/>
<protein>
    <submittedName>
        <fullName evidence="1">Four helix bundle protein</fullName>
    </submittedName>
</protein>
<accession>A0ABU3B7C4</accession>
<gene>
    <name evidence="1" type="ORF">RM531_05830</name>
</gene>
<dbReference type="InterPro" id="IPR036583">
    <property type="entry name" value="23S_rRNA_IVS_sf"/>
</dbReference>
<dbReference type="Proteomes" id="UP001259982">
    <property type="component" value="Unassembled WGS sequence"/>
</dbReference>
<sequence length="133" mass="14908">MGHRYEELTVWQKSMQMAENTYALTTSFPEQERFGLAAQLQRSAVSVASNIAEGQGRLSKAEFKRFLGIARGSINEAGTQMALAYRLHYVDDLKYREFCALADDTANLLNALIKSLEAPKVSTRNSKLETRNS</sequence>
<dbReference type="SUPFAM" id="SSF158446">
    <property type="entry name" value="IVS-encoded protein-like"/>
    <property type="match status" value="1"/>
</dbReference>
<name>A0ABU3B7C4_9GAMM</name>
<reference evidence="1 2" key="1">
    <citation type="submission" date="2023-09" db="EMBL/GenBank/DDBJ databases">
        <authorList>
            <person name="Rey-Velasco X."/>
        </authorList>
    </citation>
    <scope>NUCLEOTIDE SEQUENCE [LARGE SCALE GENOMIC DNA]</scope>
    <source>
        <strain evidence="1 2">P385</strain>
    </source>
</reference>
<dbReference type="RefSeq" id="WP_311657983.1">
    <property type="nucleotide sequence ID" value="NZ_JAVRHY010000004.1"/>
</dbReference>
<organism evidence="1 2">
    <name type="scientific">Spectribacter acetivorans</name>
    <dbReference type="NCBI Taxonomy" id="3075603"/>
    <lineage>
        <taxon>Bacteria</taxon>
        <taxon>Pseudomonadati</taxon>
        <taxon>Pseudomonadota</taxon>
        <taxon>Gammaproteobacteria</taxon>
        <taxon>Salinisphaerales</taxon>
        <taxon>Salinisphaeraceae</taxon>
        <taxon>Spectribacter</taxon>
    </lineage>
</organism>
<comment type="caution">
    <text evidence="1">The sequence shown here is derived from an EMBL/GenBank/DDBJ whole genome shotgun (WGS) entry which is preliminary data.</text>
</comment>